<protein>
    <recommendedName>
        <fullName evidence="3">Restriction endonuclease type IV Mrr domain-containing protein</fullName>
    </recommendedName>
</protein>
<comment type="caution">
    <text evidence="1">The sequence shown here is derived from an EMBL/GenBank/DDBJ whole genome shotgun (WGS) entry which is preliminary data.</text>
</comment>
<evidence type="ECO:0000313" key="1">
    <source>
        <dbReference type="EMBL" id="PZQ45730.1"/>
    </source>
</evidence>
<sequence>MGIKENDMTYSLSWCLYNCPAFLKNFCHTLGWNGAIDDIQIDLQKHNQEDKGYTDIELLVPGKWGAIVEAKRGYVLPSRDRQLAKYSNRLSRKAPEMNIVVLSNFNEGYVSKLKGYTDAIGNCGVKVISWASINKIALDALKECNNAQKRLLNDFSSYLKGLVFMSNATSNMVYVVSLNSGTEEGWDISWIDIVQKRS</sequence>
<feature type="non-terminal residue" evidence="1">
    <location>
        <position position="198"/>
    </location>
</feature>
<dbReference type="Proteomes" id="UP000249417">
    <property type="component" value="Unassembled WGS sequence"/>
</dbReference>
<name>A0A2W5Q316_9BACT</name>
<gene>
    <name evidence="1" type="ORF">DI551_06520</name>
</gene>
<proteinExistence type="predicted"/>
<reference evidence="1 2" key="1">
    <citation type="submission" date="2017-08" db="EMBL/GenBank/DDBJ databases">
        <title>Infants hospitalized years apart are colonized by the same room-sourced microbial strains.</title>
        <authorList>
            <person name="Brooks B."/>
            <person name="Olm M.R."/>
            <person name="Firek B.A."/>
            <person name="Baker R."/>
            <person name="Thomas B.C."/>
            <person name="Morowitz M.J."/>
            <person name="Banfield J.F."/>
        </authorList>
    </citation>
    <scope>NUCLEOTIDE SEQUENCE [LARGE SCALE GENOMIC DNA]</scope>
    <source>
        <strain evidence="1">S2_005_002_R2_29</strain>
    </source>
</reference>
<accession>A0A2W5Q316</accession>
<organism evidence="1 2">
    <name type="scientific">Micavibrio aeruginosavorus</name>
    <dbReference type="NCBI Taxonomy" id="349221"/>
    <lineage>
        <taxon>Bacteria</taxon>
        <taxon>Pseudomonadati</taxon>
        <taxon>Bdellovibrionota</taxon>
        <taxon>Bdellovibrionia</taxon>
        <taxon>Bdellovibrionales</taxon>
        <taxon>Pseudobdellovibrionaceae</taxon>
        <taxon>Micavibrio</taxon>
    </lineage>
</organism>
<evidence type="ECO:0000313" key="2">
    <source>
        <dbReference type="Proteomes" id="UP000249417"/>
    </source>
</evidence>
<dbReference type="AlphaFoldDB" id="A0A2W5Q316"/>
<dbReference type="EMBL" id="QFQB01000040">
    <property type="protein sequence ID" value="PZQ45730.1"/>
    <property type="molecule type" value="Genomic_DNA"/>
</dbReference>
<evidence type="ECO:0008006" key="3">
    <source>
        <dbReference type="Google" id="ProtNLM"/>
    </source>
</evidence>